<accession>A0A423WEB6</accession>
<dbReference type="PRINTS" id="PR00744">
    <property type="entry name" value="GLHYDRLASE37"/>
</dbReference>
<sequence length="693" mass="77285">MPLLRDLVTAPVASSINSTGLDGIFYNGSDIAPCSSPLYCYGPILGDIQMAKPFADSKTYVDMPTRVPLDQVLAGYDLLTKPIQNGTELLDFLSTYFDAAGQEVIPVEPESLLVNATFLDTISDAVNREFTEAVINLWPNLTREINESAICPECESSFIPAKRPFVIAGGRFREPYYWDSYWILHGLLRSAGSFTDIARNQIENFFDLVDVYGFVPNGARKYYLNRAGPPVLAQMVRIYLEKAHDMTILERGIPMLKREHMFFMRNRTVNVTVQNKLYTLNRYNAANNQPRPESYFEDWTQVNNVSYYASNGSIYPTKNTTPEEKDWQYNNLASGAESGWDFSSRFMRNPRIAADETYFPLASYNTVNLIPVDLNSILYWNEVTLADFLNMTGDSAEAEAWHKKARDRSEAMYALMWNDTLGSYFDFNVTSEAQELFSARDGDALPIETAPAHSNDTQVVFNVAQLTPFWTGAAAPSLKDNPQSVRSAFRRISEYLDVRQGGISPTNFRTNQQWDQPNVWPPHMHILMEALLRTPATNGTDDEDWRWTQDLALRLGQRYFDSAYCTWRATGGSSPSAPPLGNLARNLGGVMFEKYSDQSVNEAGSGGEYEVAVGFGWSNGVLIWVADTFRDRLQTASCPNLTANATAAAAAGGVEHASHGDGGDAFSAVEMDRFDAGWTSESVGGLLDDEGEE</sequence>
<dbReference type="PANTHER" id="PTHR23403:SF1">
    <property type="entry name" value="TREHALASE"/>
    <property type="match status" value="1"/>
</dbReference>
<dbReference type="Gene3D" id="1.50.10.10">
    <property type="match status" value="1"/>
</dbReference>
<dbReference type="EC" id="3.2.1.28" evidence="4"/>
<dbReference type="InterPro" id="IPR018232">
    <property type="entry name" value="Glyco_hydro_37_CS"/>
</dbReference>
<dbReference type="SUPFAM" id="SSF48208">
    <property type="entry name" value="Six-hairpin glycosidases"/>
    <property type="match status" value="1"/>
</dbReference>
<comment type="similarity">
    <text evidence="1 4">Belongs to the glycosyl hydrolase 37 family.</text>
</comment>
<gene>
    <name evidence="5" type="ORF">VSDG_02109</name>
</gene>
<comment type="caution">
    <text evidence="5">The sequence shown here is derived from an EMBL/GenBank/DDBJ whole genome shotgun (WGS) entry which is preliminary data.</text>
</comment>
<evidence type="ECO:0000256" key="2">
    <source>
        <dbReference type="ARBA" id="ARBA00022801"/>
    </source>
</evidence>
<evidence type="ECO:0000256" key="1">
    <source>
        <dbReference type="ARBA" id="ARBA00005615"/>
    </source>
</evidence>
<dbReference type="GO" id="GO:0005993">
    <property type="term" value="P:trehalose catabolic process"/>
    <property type="evidence" value="ECO:0007669"/>
    <property type="project" value="TreeGrafter"/>
</dbReference>
<dbReference type="PROSITE" id="PS00928">
    <property type="entry name" value="TREHALASE_2"/>
    <property type="match status" value="1"/>
</dbReference>
<dbReference type="EMBL" id="LJZO01000006">
    <property type="protein sequence ID" value="ROW01715.1"/>
    <property type="molecule type" value="Genomic_DNA"/>
</dbReference>
<dbReference type="InterPro" id="IPR012341">
    <property type="entry name" value="6hp_glycosidase-like_sf"/>
</dbReference>
<dbReference type="Proteomes" id="UP000284375">
    <property type="component" value="Unassembled WGS sequence"/>
</dbReference>
<name>A0A423WEB6_CYTCH</name>
<proteinExistence type="inferred from homology"/>
<dbReference type="InterPro" id="IPR001661">
    <property type="entry name" value="Glyco_hydro_37"/>
</dbReference>
<dbReference type="Pfam" id="PF01204">
    <property type="entry name" value="Trehalase"/>
    <property type="match status" value="2"/>
</dbReference>
<keyword evidence="3 4" id="KW-0326">Glycosidase</keyword>
<reference evidence="5 6" key="1">
    <citation type="submission" date="2015-09" db="EMBL/GenBank/DDBJ databases">
        <title>Host preference determinants of Valsa canker pathogens revealed by comparative genomics.</title>
        <authorList>
            <person name="Yin Z."/>
            <person name="Huang L."/>
        </authorList>
    </citation>
    <scope>NUCLEOTIDE SEQUENCE [LARGE SCALE GENOMIC DNA]</scope>
    <source>
        <strain evidence="5 6">YSFL</strain>
    </source>
</reference>
<dbReference type="STRING" id="252740.A0A423WEB6"/>
<dbReference type="InterPro" id="IPR008928">
    <property type="entry name" value="6-hairpin_glycosidase_sf"/>
</dbReference>
<dbReference type="GO" id="GO:0004555">
    <property type="term" value="F:alpha,alpha-trehalase activity"/>
    <property type="evidence" value="ECO:0007669"/>
    <property type="project" value="UniProtKB-EC"/>
</dbReference>
<dbReference type="PANTHER" id="PTHR23403">
    <property type="entry name" value="TREHALASE"/>
    <property type="match status" value="1"/>
</dbReference>
<keyword evidence="6" id="KW-1185">Reference proteome</keyword>
<dbReference type="OrthoDB" id="3542292at2759"/>
<dbReference type="AlphaFoldDB" id="A0A423WEB6"/>
<evidence type="ECO:0000256" key="3">
    <source>
        <dbReference type="ARBA" id="ARBA00023295"/>
    </source>
</evidence>
<comment type="catalytic activity">
    <reaction evidence="4">
        <text>alpha,alpha-trehalose + H2O = alpha-D-glucose + beta-D-glucose</text>
        <dbReference type="Rhea" id="RHEA:32675"/>
        <dbReference type="ChEBI" id="CHEBI:15377"/>
        <dbReference type="ChEBI" id="CHEBI:15903"/>
        <dbReference type="ChEBI" id="CHEBI:16551"/>
        <dbReference type="ChEBI" id="CHEBI:17925"/>
        <dbReference type="EC" id="3.2.1.28"/>
    </reaction>
</comment>
<protein>
    <recommendedName>
        <fullName evidence="4">Trehalase</fullName>
        <ecNumber evidence="4">3.2.1.28</ecNumber>
    </recommendedName>
    <alternativeName>
        <fullName evidence="4">Alpha-trehalose glucohydrolase</fullName>
    </alternativeName>
</protein>
<organism evidence="5 6">
    <name type="scientific">Cytospora chrysosperma</name>
    <name type="common">Cytospora canker fungus</name>
    <name type="synonym">Sphaeria chrysosperma</name>
    <dbReference type="NCBI Taxonomy" id="252740"/>
    <lineage>
        <taxon>Eukaryota</taxon>
        <taxon>Fungi</taxon>
        <taxon>Dikarya</taxon>
        <taxon>Ascomycota</taxon>
        <taxon>Pezizomycotina</taxon>
        <taxon>Sordariomycetes</taxon>
        <taxon>Sordariomycetidae</taxon>
        <taxon>Diaporthales</taxon>
        <taxon>Cytosporaceae</taxon>
        <taxon>Cytospora</taxon>
    </lineage>
</organism>
<evidence type="ECO:0000313" key="5">
    <source>
        <dbReference type="EMBL" id="ROW01715.1"/>
    </source>
</evidence>
<evidence type="ECO:0000313" key="6">
    <source>
        <dbReference type="Proteomes" id="UP000284375"/>
    </source>
</evidence>
<evidence type="ECO:0000256" key="4">
    <source>
        <dbReference type="RuleBase" id="RU361180"/>
    </source>
</evidence>
<keyword evidence="2 4" id="KW-0378">Hydrolase</keyword>